<dbReference type="AlphaFoldDB" id="A0A7G6E4G7"/>
<organism evidence="1 2">
    <name type="scientific">Thermanaerosceptrum fracticalcis</name>
    <dbReference type="NCBI Taxonomy" id="1712410"/>
    <lineage>
        <taxon>Bacteria</taxon>
        <taxon>Bacillati</taxon>
        <taxon>Bacillota</taxon>
        <taxon>Clostridia</taxon>
        <taxon>Eubacteriales</taxon>
        <taxon>Peptococcaceae</taxon>
        <taxon>Thermanaerosceptrum</taxon>
    </lineage>
</organism>
<sequence length="124" mass="14432">MLIGEFKQEIMRINNKVNLGLYGQGLAWQKVEILQDKVLIIANNKRLHALSAIDQKDNLTTTLIDYGLLIEYKRRLKQDLESNIKLKVLAVMKDYDPATEIAFTFIIFEKTVEKFLEENHNFSC</sequence>
<dbReference type="RefSeq" id="WP_051965483.1">
    <property type="nucleotide sequence ID" value="NZ_CP045798.1"/>
</dbReference>
<evidence type="ECO:0000313" key="1">
    <source>
        <dbReference type="EMBL" id="QNB46971.1"/>
    </source>
</evidence>
<gene>
    <name evidence="1" type="ORF">BR63_12045</name>
</gene>
<dbReference type="EMBL" id="CP045798">
    <property type="protein sequence ID" value="QNB46971.1"/>
    <property type="molecule type" value="Genomic_DNA"/>
</dbReference>
<dbReference type="KEGG" id="tfr:BR63_12045"/>
<proteinExistence type="predicted"/>
<keyword evidence="2" id="KW-1185">Reference proteome</keyword>
<name>A0A7G6E4G7_THEFR</name>
<accession>A0A7G6E4G7</accession>
<evidence type="ECO:0000313" key="2">
    <source>
        <dbReference type="Proteomes" id="UP000515847"/>
    </source>
</evidence>
<protein>
    <submittedName>
        <fullName evidence="1">DUF2294 domain-containing protein</fullName>
    </submittedName>
</protein>
<reference evidence="1 2" key="1">
    <citation type="journal article" date="2019" name="Front. Microbiol.">
        <title>Thermoanaerosceptrum fracticalcis gen. nov. sp. nov., a Novel Fumarate-Fermenting Microorganism From a Deep Fractured Carbonate Aquifer of the US Great Basin.</title>
        <authorList>
            <person name="Hamilton-Brehm S.D."/>
            <person name="Stewart L.E."/>
            <person name="Zavarin M."/>
            <person name="Caldwell M."/>
            <person name="Lawson P.A."/>
            <person name="Onstott T.C."/>
            <person name="Grzymski J."/>
            <person name="Neveux I."/>
            <person name="Lollar B.S."/>
            <person name="Russell C.E."/>
            <person name="Moser D.P."/>
        </authorList>
    </citation>
    <scope>NUCLEOTIDE SEQUENCE [LARGE SCALE GENOMIC DNA]</scope>
    <source>
        <strain evidence="1 2">DRI-13</strain>
    </source>
</reference>
<dbReference type="OrthoDB" id="6163890at2"/>
<dbReference type="Proteomes" id="UP000515847">
    <property type="component" value="Chromosome"/>
</dbReference>